<sequence>MREPSFGEEIWRRVCQARWGSMGLDPETCYGDRLSGMTPREQYRWAEVDGRRRLGTVSDLVLVESWEVKFFGRPPYRITNFPYRRLETEERHILSYRSSTFGNQQRPFQLRETPQATFVQVDGIPEVKMVRRGDWGWQLTNRIWTASSMRHCAPPEFPNPLL</sequence>
<name>A0A0D3L175_EMIH1</name>
<protein>
    <submittedName>
        <fullName evidence="1">Uncharacterized protein</fullName>
    </submittedName>
</protein>
<evidence type="ECO:0000313" key="2">
    <source>
        <dbReference type="Proteomes" id="UP000013827"/>
    </source>
</evidence>
<accession>A0A0D3L175</accession>
<dbReference type="PaxDb" id="2903-EOD41760"/>
<dbReference type="AlphaFoldDB" id="A0A0D3L175"/>
<keyword evidence="2" id="KW-1185">Reference proteome</keyword>
<dbReference type="Proteomes" id="UP000013827">
    <property type="component" value="Unassembled WGS sequence"/>
</dbReference>
<reference evidence="2" key="1">
    <citation type="journal article" date="2013" name="Nature">
        <title>Pan genome of the phytoplankton Emiliania underpins its global distribution.</title>
        <authorList>
            <person name="Read B.A."/>
            <person name="Kegel J."/>
            <person name="Klute M.J."/>
            <person name="Kuo A."/>
            <person name="Lefebvre S.C."/>
            <person name="Maumus F."/>
            <person name="Mayer C."/>
            <person name="Miller J."/>
            <person name="Monier A."/>
            <person name="Salamov A."/>
            <person name="Young J."/>
            <person name="Aguilar M."/>
            <person name="Claverie J.M."/>
            <person name="Frickenhaus S."/>
            <person name="Gonzalez K."/>
            <person name="Herman E.K."/>
            <person name="Lin Y.C."/>
            <person name="Napier J."/>
            <person name="Ogata H."/>
            <person name="Sarno A.F."/>
            <person name="Shmutz J."/>
            <person name="Schroeder D."/>
            <person name="de Vargas C."/>
            <person name="Verret F."/>
            <person name="von Dassow P."/>
            <person name="Valentin K."/>
            <person name="Van de Peer Y."/>
            <person name="Wheeler G."/>
            <person name="Dacks J.B."/>
            <person name="Delwiche C.F."/>
            <person name="Dyhrman S.T."/>
            <person name="Glockner G."/>
            <person name="John U."/>
            <person name="Richards T."/>
            <person name="Worden A.Z."/>
            <person name="Zhang X."/>
            <person name="Grigoriev I.V."/>
            <person name="Allen A.E."/>
            <person name="Bidle K."/>
            <person name="Borodovsky M."/>
            <person name="Bowler C."/>
            <person name="Brownlee C."/>
            <person name="Cock J.M."/>
            <person name="Elias M."/>
            <person name="Gladyshev V.N."/>
            <person name="Groth M."/>
            <person name="Guda C."/>
            <person name="Hadaegh A."/>
            <person name="Iglesias-Rodriguez M.D."/>
            <person name="Jenkins J."/>
            <person name="Jones B.M."/>
            <person name="Lawson T."/>
            <person name="Leese F."/>
            <person name="Lindquist E."/>
            <person name="Lobanov A."/>
            <person name="Lomsadze A."/>
            <person name="Malik S.B."/>
            <person name="Marsh M.E."/>
            <person name="Mackinder L."/>
            <person name="Mock T."/>
            <person name="Mueller-Roeber B."/>
            <person name="Pagarete A."/>
            <person name="Parker M."/>
            <person name="Probert I."/>
            <person name="Quesneville H."/>
            <person name="Raines C."/>
            <person name="Rensing S.A."/>
            <person name="Riano-Pachon D.M."/>
            <person name="Richier S."/>
            <person name="Rokitta S."/>
            <person name="Shiraiwa Y."/>
            <person name="Soanes D.M."/>
            <person name="van der Giezen M."/>
            <person name="Wahlund T.M."/>
            <person name="Williams B."/>
            <person name="Wilson W."/>
            <person name="Wolfe G."/>
            <person name="Wurch L.L."/>
        </authorList>
    </citation>
    <scope>NUCLEOTIDE SEQUENCE</scope>
</reference>
<organism evidence="1 2">
    <name type="scientific">Emiliania huxleyi (strain CCMP1516)</name>
    <dbReference type="NCBI Taxonomy" id="280463"/>
    <lineage>
        <taxon>Eukaryota</taxon>
        <taxon>Haptista</taxon>
        <taxon>Haptophyta</taxon>
        <taxon>Prymnesiophyceae</taxon>
        <taxon>Isochrysidales</taxon>
        <taxon>Noelaerhabdaceae</taxon>
        <taxon>Emiliania</taxon>
    </lineage>
</organism>
<proteinExistence type="predicted"/>
<dbReference type="KEGG" id="ehx:EMIHUDRAFT_431796"/>
<dbReference type="HOGENOM" id="CLU_1638495_0_0_1"/>
<reference evidence="1" key="2">
    <citation type="submission" date="2024-10" db="UniProtKB">
        <authorList>
            <consortium name="EnsemblProtists"/>
        </authorList>
    </citation>
    <scope>IDENTIFICATION</scope>
</reference>
<evidence type="ECO:0000313" key="1">
    <source>
        <dbReference type="EnsemblProtists" id="EOD41760"/>
    </source>
</evidence>
<dbReference type="GeneID" id="17287030"/>
<dbReference type="RefSeq" id="XP_005794189.1">
    <property type="nucleotide sequence ID" value="XM_005794132.1"/>
</dbReference>
<dbReference type="EnsemblProtists" id="EOD41760">
    <property type="protein sequence ID" value="EOD41760"/>
    <property type="gene ID" value="EMIHUDRAFT_431796"/>
</dbReference>